<dbReference type="OrthoDB" id="1423981at2759"/>
<dbReference type="Proteomes" id="UP000015453">
    <property type="component" value="Unassembled WGS sequence"/>
</dbReference>
<dbReference type="AlphaFoldDB" id="S8C7K2"/>
<organism evidence="2 3">
    <name type="scientific">Genlisea aurea</name>
    <dbReference type="NCBI Taxonomy" id="192259"/>
    <lineage>
        <taxon>Eukaryota</taxon>
        <taxon>Viridiplantae</taxon>
        <taxon>Streptophyta</taxon>
        <taxon>Embryophyta</taxon>
        <taxon>Tracheophyta</taxon>
        <taxon>Spermatophyta</taxon>
        <taxon>Magnoliopsida</taxon>
        <taxon>eudicotyledons</taxon>
        <taxon>Gunneridae</taxon>
        <taxon>Pentapetalae</taxon>
        <taxon>asterids</taxon>
        <taxon>lamiids</taxon>
        <taxon>Lamiales</taxon>
        <taxon>Lentibulariaceae</taxon>
        <taxon>Genlisea</taxon>
    </lineage>
</organism>
<sequence>MVLTDVWCSTGAVTPAGTLIQTGGFKDGDSITVSAVLWIEVMVCGGAPVVFKKHGIHRKPDSKSEIHQMYQSSAVVLRDARILRRSFFSETNAVNSAGPRRLRPLTVDLLFVQYIKPRRGKQTRSGSSLASDLFGSAKDAAADSSPGIFSVIFPPPMAAEINTKKNPKSAVSLSGKKGSCGESHSRSSTFEPYPEDKIKPYHYGSSIYYGAQDVYFEPESTQKHGSSSSSSTSMEMEKTWKEVPSEETGGKDLFTTREEEEEEEEEEEQRTKRSG</sequence>
<evidence type="ECO:0000256" key="1">
    <source>
        <dbReference type="SAM" id="MobiDB-lite"/>
    </source>
</evidence>
<dbReference type="EMBL" id="AUSU01005913">
    <property type="protein sequence ID" value="EPS62770.1"/>
    <property type="molecule type" value="Genomic_DNA"/>
</dbReference>
<keyword evidence="3" id="KW-1185">Reference proteome</keyword>
<proteinExistence type="predicted"/>
<evidence type="ECO:0000313" key="3">
    <source>
        <dbReference type="Proteomes" id="UP000015453"/>
    </source>
</evidence>
<feature type="region of interest" description="Disordered" evidence="1">
    <location>
        <begin position="164"/>
        <end position="194"/>
    </location>
</feature>
<reference evidence="2 3" key="1">
    <citation type="journal article" date="2013" name="BMC Genomics">
        <title>The miniature genome of a carnivorous plant Genlisea aurea contains a low number of genes and short non-coding sequences.</title>
        <authorList>
            <person name="Leushkin E.V."/>
            <person name="Sutormin R.A."/>
            <person name="Nabieva E.R."/>
            <person name="Penin A.A."/>
            <person name="Kondrashov A.S."/>
            <person name="Logacheva M.D."/>
        </authorList>
    </citation>
    <scope>NUCLEOTIDE SEQUENCE [LARGE SCALE GENOMIC DNA]</scope>
</reference>
<evidence type="ECO:0000313" key="2">
    <source>
        <dbReference type="EMBL" id="EPS62770.1"/>
    </source>
</evidence>
<dbReference type="PANTHER" id="PTHR33738:SF8">
    <property type="entry name" value="OS05G0454500 PROTEIN"/>
    <property type="match status" value="1"/>
</dbReference>
<protein>
    <submittedName>
        <fullName evidence="2">Uncharacterized protein</fullName>
    </submittedName>
</protein>
<feature type="compositionally biased region" description="Basic and acidic residues" evidence="1">
    <location>
        <begin position="235"/>
        <end position="257"/>
    </location>
</feature>
<feature type="compositionally biased region" description="Acidic residues" evidence="1">
    <location>
        <begin position="258"/>
        <end position="268"/>
    </location>
</feature>
<accession>S8C7K2</accession>
<name>S8C7K2_9LAMI</name>
<feature type="region of interest" description="Disordered" evidence="1">
    <location>
        <begin position="219"/>
        <end position="275"/>
    </location>
</feature>
<comment type="caution">
    <text evidence="2">The sequence shown here is derived from an EMBL/GenBank/DDBJ whole genome shotgun (WGS) entry which is preliminary data.</text>
</comment>
<gene>
    <name evidence="2" type="ORF">M569_12019</name>
</gene>
<dbReference type="PANTHER" id="PTHR33738">
    <property type="entry name" value="EMB|CAB82975.1"/>
    <property type="match status" value="1"/>
</dbReference>